<dbReference type="AlphaFoldDB" id="A0A9Q1AGY1"/>
<dbReference type="Proteomes" id="UP001151532">
    <property type="component" value="Chromosome 11"/>
</dbReference>
<gene>
    <name evidence="1" type="ORF">OIU79_021447</name>
</gene>
<proteinExistence type="predicted"/>
<sequence>MTMKREHSEEMAALKSSEKPFFFLL</sequence>
<organism evidence="1 2">
    <name type="scientific">Salix purpurea</name>
    <name type="common">Purple osier willow</name>
    <dbReference type="NCBI Taxonomy" id="77065"/>
    <lineage>
        <taxon>Eukaryota</taxon>
        <taxon>Viridiplantae</taxon>
        <taxon>Streptophyta</taxon>
        <taxon>Embryophyta</taxon>
        <taxon>Tracheophyta</taxon>
        <taxon>Spermatophyta</taxon>
        <taxon>Magnoliopsida</taxon>
        <taxon>eudicotyledons</taxon>
        <taxon>Gunneridae</taxon>
        <taxon>Pentapetalae</taxon>
        <taxon>rosids</taxon>
        <taxon>fabids</taxon>
        <taxon>Malpighiales</taxon>
        <taxon>Salicaceae</taxon>
        <taxon>Saliceae</taxon>
        <taxon>Salix</taxon>
    </lineage>
</organism>
<evidence type="ECO:0000313" key="2">
    <source>
        <dbReference type="Proteomes" id="UP001151532"/>
    </source>
</evidence>
<reference evidence="1" key="2">
    <citation type="journal article" date="2023" name="Int. J. Mol. Sci.">
        <title>De Novo Assembly and Annotation of 11 Diverse Shrub Willow (Salix) Genomes Reveals Novel Gene Organization in Sex-Linked Regions.</title>
        <authorList>
            <person name="Hyden B."/>
            <person name="Feng K."/>
            <person name="Yates T.B."/>
            <person name="Jawdy S."/>
            <person name="Cereghino C."/>
            <person name="Smart L.B."/>
            <person name="Muchero W."/>
        </authorList>
    </citation>
    <scope>NUCLEOTIDE SEQUENCE</scope>
    <source>
        <tissue evidence="1">Shoot tip</tissue>
    </source>
</reference>
<reference evidence="1" key="1">
    <citation type="submission" date="2022-11" db="EMBL/GenBank/DDBJ databases">
        <authorList>
            <person name="Hyden B.L."/>
            <person name="Feng K."/>
            <person name="Yates T."/>
            <person name="Jawdy S."/>
            <person name="Smart L.B."/>
            <person name="Muchero W."/>
        </authorList>
    </citation>
    <scope>NUCLEOTIDE SEQUENCE</scope>
    <source>
        <tissue evidence="1">Shoot tip</tissue>
    </source>
</reference>
<dbReference type="EMBL" id="JAPFFK010000003">
    <property type="protein sequence ID" value="KAJ6770803.1"/>
    <property type="molecule type" value="Genomic_DNA"/>
</dbReference>
<keyword evidence="2" id="KW-1185">Reference proteome</keyword>
<accession>A0A9Q1AGY1</accession>
<comment type="caution">
    <text evidence="1">The sequence shown here is derived from an EMBL/GenBank/DDBJ whole genome shotgun (WGS) entry which is preliminary data.</text>
</comment>
<name>A0A9Q1AGY1_SALPP</name>
<protein>
    <submittedName>
        <fullName evidence="1">Uncharacterized protein</fullName>
    </submittedName>
</protein>
<evidence type="ECO:0000313" key="1">
    <source>
        <dbReference type="EMBL" id="KAJ6770803.1"/>
    </source>
</evidence>